<dbReference type="Proteomes" id="UP001472677">
    <property type="component" value="Unassembled WGS sequence"/>
</dbReference>
<protein>
    <submittedName>
        <fullName evidence="1">Uncharacterized protein</fullName>
    </submittedName>
</protein>
<keyword evidence="2" id="KW-1185">Reference proteome</keyword>
<name>A0ABR1Z5Y9_9ROSI</name>
<dbReference type="PANTHER" id="PTHR33868:SF10">
    <property type="entry name" value="OS08G0483100 PROTEIN"/>
    <property type="match status" value="1"/>
</dbReference>
<proteinExistence type="predicted"/>
<reference evidence="1 2" key="1">
    <citation type="journal article" date="2024" name="G3 (Bethesda)">
        <title>Genome assembly of Hibiscus sabdariffa L. provides insights into metabolisms of medicinal natural products.</title>
        <authorList>
            <person name="Kim T."/>
        </authorList>
    </citation>
    <scope>NUCLEOTIDE SEQUENCE [LARGE SCALE GENOMIC DNA]</scope>
    <source>
        <strain evidence="1">TK-2024</strain>
        <tissue evidence="1">Old leaves</tissue>
    </source>
</reference>
<comment type="caution">
    <text evidence="1">The sequence shown here is derived from an EMBL/GenBank/DDBJ whole genome shotgun (WGS) entry which is preliminary data.</text>
</comment>
<gene>
    <name evidence="1" type="ORF">V6N12_013655</name>
</gene>
<evidence type="ECO:0000313" key="1">
    <source>
        <dbReference type="EMBL" id="KAK8474163.1"/>
    </source>
</evidence>
<organism evidence="1 2">
    <name type="scientific">Hibiscus sabdariffa</name>
    <name type="common">roselle</name>
    <dbReference type="NCBI Taxonomy" id="183260"/>
    <lineage>
        <taxon>Eukaryota</taxon>
        <taxon>Viridiplantae</taxon>
        <taxon>Streptophyta</taxon>
        <taxon>Embryophyta</taxon>
        <taxon>Tracheophyta</taxon>
        <taxon>Spermatophyta</taxon>
        <taxon>Magnoliopsida</taxon>
        <taxon>eudicotyledons</taxon>
        <taxon>Gunneridae</taxon>
        <taxon>Pentapetalae</taxon>
        <taxon>rosids</taxon>
        <taxon>malvids</taxon>
        <taxon>Malvales</taxon>
        <taxon>Malvaceae</taxon>
        <taxon>Malvoideae</taxon>
        <taxon>Hibiscus</taxon>
    </lineage>
</organism>
<sequence>MVYLSCGSVSLIPNSTSPTLFPPPPPKPKPFLPISFQREGGVDRVSIQTPATANINHKLNYSMLGKENDIMMLGGLVSKKSGIDLMQNCDLPPPAKVFTGLDKAVDLMSVNRRTGREDDDGRLEIFKALRLSQTRAREAERKAAGLAEEKQRLSNAFMKDSLQLFAYRQWVRLLEIQVWVLESQMVNKEGGKWEEEGGNNGDEMSWLVALAICFGIASVGFAFGCRYLF</sequence>
<dbReference type="PANTHER" id="PTHR33868">
    <property type="entry name" value="EXPRESSED PROTEIN"/>
    <property type="match status" value="1"/>
</dbReference>
<accession>A0ABR1Z5Y9</accession>
<evidence type="ECO:0000313" key="2">
    <source>
        <dbReference type="Proteomes" id="UP001472677"/>
    </source>
</evidence>
<dbReference type="EMBL" id="JBBPBM010002884">
    <property type="protein sequence ID" value="KAK8474163.1"/>
    <property type="molecule type" value="Genomic_DNA"/>
</dbReference>